<dbReference type="Proteomes" id="UP000807504">
    <property type="component" value="Unassembled WGS sequence"/>
</dbReference>
<dbReference type="EMBL" id="JABXBU010000011">
    <property type="protein sequence ID" value="KAF8791049.1"/>
    <property type="molecule type" value="Genomic_DNA"/>
</dbReference>
<sequence length="129" mass="14591">MADSGNAELLALLAEMKKCMEAGQERLEREIHSGQERMDEIKKGQAELIVGQKKLLQEMEAFVEEMNTGYEDMKVRISMKREPDEEGQSAVRKSMKREPDEDGPSEVSKSYEREPDEKKKEGPSAGKGN</sequence>
<feature type="compositionally biased region" description="Basic and acidic residues" evidence="1">
    <location>
        <begin position="74"/>
        <end position="83"/>
    </location>
</feature>
<feature type="compositionally biased region" description="Basic and acidic residues" evidence="1">
    <location>
        <begin position="109"/>
        <end position="122"/>
    </location>
</feature>
<evidence type="ECO:0000256" key="1">
    <source>
        <dbReference type="SAM" id="MobiDB-lite"/>
    </source>
</evidence>
<proteinExistence type="predicted"/>
<dbReference type="AlphaFoldDB" id="A0A8T0FN90"/>
<evidence type="ECO:0000313" key="2">
    <source>
        <dbReference type="EMBL" id="KAF8791049.1"/>
    </source>
</evidence>
<reference evidence="2" key="1">
    <citation type="journal article" date="2020" name="bioRxiv">
        <title>Chromosome-level reference genome of the European wasp spider Argiope bruennichi: a resource for studies on range expansion and evolutionary adaptation.</title>
        <authorList>
            <person name="Sheffer M.M."/>
            <person name="Hoppe A."/>
            <person name="Krehenwinkel H."/>
            <person name="Uhl G."/>
            <person name="Kuss A.W."/>
            <person name="Jensen L."/>
            <person name="Jensen C."/>
            <person name="Gillespie R.G."/>
            <person name="Hoff K.J."/>
            <person name="Prost S."/>
        </authorList>
    </citation>
    <scope>NUCLEOTIDE SEQUENCE</scope>
</reference>
<comment type="caution">
    <text evidence="2">The sequence shown here is derived from an EMBL/GenBank/DDBJ whole genome shotgun (WGS) entry which is preliminary data.</text>
</comment>
<protein>
    <submittedName>
        <fullName evidence="2">Uncharacterized protein</fullName>
    </submittedName>
</protein>
<accession>A0A8T0FN90</accession>
<evidence type="ECO:0000313" key="3">
    <source>
        <dbReference type="Proteomes" id="UP000807504"/>
    </source>
</evidence>
<feature type="region of interest" description="Disordered" evidence="1">
    <location>
        <begin position="74"/>
        <end position="129"/>
    </location>
</feature>
<gene>
    <name evidence="2" type="ORF">HNY73_005979</name>
</gene>
<name>A0A8T0FN90_ARGBR</name>
<keyword evidence="3" id="KW-1185">Reference proteome</keyword>
<reference evidence="2" key="2">
    <citation type="submission" date="2020-06" db="EMBL/GenBank/DDBJ databases">
        <authorList>
            <person name="Sheffer M."/>
        </authorList>
    </citation>
    <scope>NUCLEOTIDE SEQUENCE</scope>
</reference>
<organism evidence="2 3">
    <name type="scientific">Argiope bruennichi</name>
    <name type="common">Wasp spider</name>
    <name type="synonym">Aranea bruennichi</name>
    <dbReference type="NCBI Taxonomy" id="94029"/>
    <lineage>
        <taxon>Eukaryota</taxon>
        <taxon>Metazoa</taxon>
        <taxon>Ecdysozoa</taxon>
        <taxon>Arthropoda</taxon>
        <taxon>Chelicerata</taxon>
        <taxon>Arachnida</taxon>
        <taxon>Araneae</taxon>
        <taxon>Araneomorphae</taxon>
        <taxon>Entelegynae</taxon>
        <taxon>Araneoidea</taxon>
        <taxon>Araneidae</taxon>
        <taxon>Argiope</taxon>
    </lineage>
</organism>